<feature type="transmembrane region" description="Helical" evidence="2">
    <location>
        <begin position="23"/>
        <end position="44"/>
    </location>
</feature>
<feature type="region of interest" description="Disordered" evidence="1">
    <location>
        <begin position="204"/>
        <end position="231"/>
    </location>
</feature>
<keyword evidence="4" id="KW-1185">Reference proteome</keyword>
<dbReference type="RefSeq" id="WP_138646541.1">
    <property type="nucleotide sequence ID" value="NZ_VCKW01000094.1"/>
</dbReference>
<comment type="caution">
    <text evidence="3">The sequence shown here is derived from an EMBL/GenBank/DDBJ whole genome shotgun (WGS) entry which is preliminary data.</text>
</comment>
<organism evidence="3 4">
    <name type="scientific">Actinomadura soli</name>
    <dbReference type="NCBI Taxonomy" id="2508997"/>
    <lineage>
        <taxon>Bacteria</taxon>
        <taxon>Bacillati</taxon>
        <taxon>Actinomycetota</taxon>
        <taxon>Actinomycetes</taxon>
        <taxon>Streptosporangiales</taxon>
        <taxon>Thermomonosporaceae</taxon>
        <taxon>Actinomadura</taxon>
    </lineage>
</organism>
<keyword evidence="2" id="KW-0472">Membrane</keyword>
<proteinExistence type="predicted"/>
<evidence type="ECO:0000313" key="3">
    <source>
        <dbReference type="EMBL" id="TMQ98313.1"/>
    </source>
</evidence>
<accession>A0A5C4JAD5</accession>
<sequence length="231" mass="24940">MHSYAPVPPPPAEPPGERRQRRWVVPLCVLGAVAVLAPVLWVTGGFEETPKQPSVPAGKALDLGLFTVTVRDARVGLETGAFGGKKERFLIVRMRVVNRGKETKSLDRGGLADGVAALTKDGKWVKPEQVEGVAGGSETGVAQPELPVEVSAMWKLGPVDAPRKLTVGLRKWTYDHGFTDSTFNWMIDREDDTLVGRLTLPVAELSTSPAPQRTPAGRPAKRTPKPTVSPR</sequence>
<evidence type="ECO:0008006" key="5">
    <source>
        <dbReference type="Google" id="ProtNLM"/>
    </source>
</evidence>
<name>A0A5C4JAD5_9ACTN</name>
<dbReference type="EMBL" id="VCKW01000094">
    <property type="protein sequence ID" value="TMQ98313.1"/>
    <property type="molecule type" value="Genomic_DNA"/>
</dbReference>
<dbReference type="Proteomes" id="UP000309174">
    <property type="component" value="Unassembled WGS sequence"/>
</dbReference>
<evidence type="ECO:0000256" key="1">
    <source>
        <dbReference type="SAM" id="MobiDB-lite"/>
    </source>
</evidence>
<evidence type="ECO:0000256" key="2">
    <source>
        <dbReference type="SAM" id="Phobius"/>
    </source>
</evidence>
<gene>
    <name evidence="3" type="ORF">ETD83_19345</name>
</gene>
<reference evidence="3 4" key="1">
    <citation type="submission" date="2019-05" db="EMBL/GenBank/DDBJ databases">
        <title>Draft genome sequence of Actinomadura sp. 14C53.</title>
        <authorList>
            <person name="Saricaoglu S."/>
            <person name="Isik K."/>
        </authorList>
    </citation>
    <scope>NUCLEOTIDE SEQUENCE [LARGE SCALE GENOMIC DNA]</scope>
    <source>
        <strain evidence="3 4">14C53</strain>
    </source>
</reference>
<dbReference type="AlphaFoldDB" id="A0A5C4JAD5"/>
<protein>
    <recommendedName>
        <fullName evidence="5">DUF4352 domain-containing protein</fullName>
    </recommendedName>
</protein>
<evidence type="ECO:0000313" key="4">
    <source>
        <dbReference type="Proteomes" id="UP000309174"/>
    </source>
</evidence>
<keyword evidence="2" id="KW-1133">Transmembrane helix</keyword>
<keyword evidence="2" id="KW-0812">Transmembrane</keyword>
<dbReference type="OrthoDB" id="3482263at2"/>